<name>A0A2H0TRU8_9BACT</name>
<comment type="caution">
    <text evidence="2">The sequence shown here is derived from an EMBL/GenBank/DDBJ whole genome shotgun (WGS) entry which is preliminary data.</text>
</comment>
<dbReference type="Proteomes" id="UP000230154">
    <property type="component" value="Unassembled WGS sequence"/>
</dbReference>
<accession>A0A2H0TRU8</accession>
<protein>
    <submittedName>
        <fullName evidence="2">Uncharacterized protein</fullName>
    </submittedName>
</protein>
<gene>
    <name evidence="2" type="ORF">COU35_00255</name>
</gene>
<evidence type="ECO:0000313" key="3">
    <source>
        <dbReference type="Proteomes" id="UP000230154"/>
    </source>
</evidence>
<feature type="region of interest" description="Disordered" evidence="1">
    <location>
        <begin position="1"/>
        <end position="38"/>
    </location>
</feature>
<evidence type="ECO:0000313" key="2">
    <source>
        <dbReference type="EMBL" id="PIR74890.1"/>
    </source>
</evidence>
<organism evidence="2 3">
    <name type="scientific">Candidatus Magasanikbacteria bacterium CG10_big_fil_rev_8_21_14_0_10_47_10</name>
    <dbReference type="NCBI Taxonomy" id="1974652"/>
    <lineage>
        <taxon>Bacteria</taxon>
        <taxon>Candidatus Magasanikiibacteriota</taxon>
    </lineage>
</organism>
<feature type="non-terminal residue" evidence="2">
    <location>
        <position position="218"/>
    </location>
</feature>
<dbReference type="AlphaFoldDB" id="A0A2H0TRU8"/>
<reference evidence="3" key="1">
    <citation type="submission" date="2017-09" db="EMBL/GenBank/DDBJ databases">
        <title>Depth-based differentiation of microbial function through sediment-hosted aquifers and enrichment of novel symbionts in the deep terrestrial subsurface.</title>
        <authorList>
            <person name="Probst A.J."/>
            <person name="Ladd B."/>
            <person name="Jarett J.K."/>
            <person name="Geller-Mcgrath D.E."/>
            <person name="Sieber C.M.K."/>
            <person name="Emerson J.B."/>
            <person name="Anantharaman K."/>
            <person name="Thomas B.C."/>
            <person name="Malmstrom R."/>
            <person name="Stieglmeier M."/>
            <person name="Klingl A."/>
            <person name="Woyke T."/>
            <person name="Ryan C.M."/>
            <person name="Banfield J.F."/>
        </authorList>
    </citation>
    <scope>NUCLEOTIDE SEQUENCE [LARGE SCALE GENOMIC DNA]</scope>
</reference>
<proteinExistence type="predicted"/>
<evidence type="ECO:0000256" key="1">
    <source>
        <dbReference type="SAM" id="MobiDB-lite"/>
    </source>
</evidence>
<dbReference type="EMBL" id="PFCB01000002">
    <property type="protein sequence ID" value="PIR74890.1"/>
    <property type="molecule type" value="Genomic_DNA"/>
</dbReference>
<sequence length="218" mass="25392">MKNPEFLQKKYGLHNAPEVERAAQRKGRRTGEKVSQAPEVRIQNYLDRLGNIFNPPERDNGRVDRKERNLSLMKNFMHNNLIVKPGIATDEYLKYDQRLARERGHGDVKVPDETKNKITSAVETVASGADIRHQLQGFSNKEKQMAEEIIARMDEQTRSLDKWVDYLASDDALYPDWLKYWAMRSVIGLSSYDKDEKRFPIRNERTTNPFPDLNQQAL</sequence>